<dbReference type="Gene3D" id="3.90.226.10">
    <property type="entry name" value="2-enoyl-CoA Hydratase, Chain A, domain 1"/>
    <property type="match status" value="1"/>
</dbReference>
<dbReference type="InterPro" id="IPR001478">
    <property type="entry name" value="PDZ"/>
</dbReference>
<dbReference type="InterPro" id="IPR005151">
    <property type="entry name" value="Tail-specific_protease"/>
</dbReference>
<dbReference type="GO" id="GO:0030288">
    <property type="term" value="C:outer membrane-bounded periplasmic space"/>
    <property type="evidence" value="ECO:0007669"/>
    <property type="project" value="TreeGrafter"/>
</dbReference>
<dbReference type="EMBL" id="OCNF01000001">
    <property type="protein sequence ID" value="SOD64765.1"/>
    <property type="molecule type" value="Genomic_DNA"/>
</dbReference>
<dbReference type="RefSeq" id="WP_097113275.1">
    <property type="nucleotide sequence ID" value="NZ_CP083931.1"/>
</dbReference>
<dbReference type="CDD" id="cd06782">
    <property type="entry name" value="cpPDZ_CPP-like"/>
    <property type="match status" value="1"/>
</dbReference>
<evidence type="ECO:0000256" key="5">
    <source>
        <dbReference type="RuleBase" id="RU004404"/>
    </source>
</evidence>
<dbReference type="PANTHER" id="PTHR32060">
    <property type="entry name" value="TAIL-SPECIFIC PROTEASE"/>
    <property type="match status" value="1"/>
</dbReference>
<dbReference type="Gene3D" id="2.30.42.10">
    <property type="match status" value="1"/>
</dbReference>
<evidence type="ECO:0000313" key="9">
    <source>
        <dbReference type="EMBL" id="SOD64765.1"/>
    </source>
</evidence>
<dbReference type="CDD" id="cd07560">
    <property type="entry name" value="Peptidase_S41_CPP"/>
    <property type="match status" value="1"/>
</dbReference>
<keyword evidence="7" id="KW-0732">Signal</keyword>
<dbReference type="Pfam" id="PF22694">
    <property type="entry name" value="CtpB_N-like"/>
    <property type="match status" value="1"/>
</dbReference>
<dbReference type="Proteomes" id="UP000219669">
    <property type="component" value="Unassembled WGS sequence"/>
</dbReference>
<dbReference type="FunFam" id="2.30.42.10:FF:000063">
    <property type="entry name" value="Peptidase, S41 family"/>
    <property type="match status" value="1"/>
</dbReference>
<dbReference type="NCBIfam" id="TIGR00225">
    <property type="entry name" value="prc"/>
    <property type="match status" value="1"/>
</dbReference>
<proteinExistence type="inferred from homology"/>
<dbReference type="FunFam" id="3.90.226.10:FF:000029">
    <property type="entry name" value="Peptidase, S41 family"/>
    <property type="match status" value="1"/>
</dbReference>
<feature type="region of interest" description="Disordered" evidence="6">
    <location>
        <begin position="397"/>
        <end position="462"/>
    </location>
</feature>
<reference evidence="9 10" key="1">
    <citation type="submission" date="2017-09" db="EMBL/GenBank/DDBJ databases">
        <authorList>
            <person name="Ehlers B."/>
            <person name="Leendertz F.H."/>
        </authorList>
    </citation>
    <scope>NUCLEOTIDE SEQUENCE [LARGE SCALE GENOMIC DNA]</scope>
    <source>
        <strain evidence="9 10">DSM 16848</strain>
    </source>
</reference>
<dbReference type="InterPro" id="IPR004447">
    <property type="entry name" value="Peptidase_S41A"/>
</dbReference>
<keyword evidence="4 5" id="KW-0720">Serine protease</keyword>
<feature type="signal peptide" evidence="7">
    <location>
        <begin position="1"/>
        <end position="30"/>
    </location>
</feature>
<name>A0A286E1K0_9NEIS</name>
<dbReference type="InterPro" id="IPR041489">
    <property type="entry name" value="PDZ_6"/>
</dbReference>
<organism evidence="9 10">
    <name type="scientific">Alysiella filiformis DSM 16848</name>
    <dbReference type="NCBI Taxonomy" id="1120981"/>
    <lineage>
        <taxon>Bacteria</taxon>
        <taxon>Pseudomonadati</taxon>
        <taxon>Pseudomonadota</taxon>
        <taxon>Betaproteobacteria</taxon>
        <taxon>Neisseriales</taxon>
        <taxon>Neisseriaceae</taxon>
        <taxon>Alysiella</taxon>
    </lineage>
</organism>
<evidence type="ECO:0000256" key="4">
    <source>
        <dbReference type="ARBA" id="ARBA00022825"/>
    </source>
</evidence>
<evidence type="ECO:0000256" key="1">
    <source>
        <dbReference type="ARBA" id="ARBA00009179"/>
    </source>
</evidence>
<evidence type="ECO:0000313" key="10">
    <source>
        <dbReference type="Proteomes" id="UP000219669"/>
    </source>
</evidence>
<dbReference type="GO" id="GO:0004175">
    <property type="term" value="F:endopeptidase activity"/>
    <property type="evidence" value="ECO:0007669"/>
    <property type="project" value="TreeGrafter"/>
</dbReference>
<dbReference type="PANTHER" id="PTHR32060:SF30">
    <property type="entry name" value="CARBOXY-TERMINAL PROCESSING PROTEASE CTPA"/>
    <property type="match status" value="1"/>
</dbReference>
<dbReference type="OrthoDB" id="9812068at2"/>
<keyword evidence="10" id="KW-1185">Reference proteome</keyword>
<dbReference type="GO" id="GO:0008236">
    <property type="term" value="F:serine-type peptidase activity"/>
    <property type="evidence" value="ECO:0007669"/>
    <property type="project" value="UniProtKB-KW"/>
</dbReference>
<dbReference type="Pfam" id="PF03572">
    <property type="entry name" value="Peptidase_S41"/>
    <property type="match status" value="1"/>
</dbReference>
<dbReference type="SMART" id="SM00228">
    <property type="entry name" value="PDZ"/>
    <property type="match status" value="1"/>
</dbReference>
<accession>A0A286E1K0</accession>
<dbReference type="FunFam" id="3.30.750.44:FF:000001">
    <property type="entry name" value="S41 family peptidase"/>
    <property type="match status" value="1"/>
</dbReference>
<feature type="domain" description="PDZ" evidence="8">
    <location>
        <begin position="96"/>
        <end position="164"/>
    </location>
</feature>
<keyword evidence="3 5" id="KW-0378">Hydrolase</keyword>
<evidence type="ECO:0000256" key="7">
    <source>
        <dbReference type="SAM" id="SignalP"/>
    </source>
</evidence>
<feature type="compositionally biased region" description="Basic and acidic residues" evidence="6">
    <location>
        <begin position="433"/>
        <end position="462"/>
    </location>
</feature>
<dbReference type="SUPFAM" id="SSF52096">
    <property type="entry name" value="ClpP/crotonase"/>
    <property type="match status" value="1"/>
</dbReference>
<dbReference type="AlphaFoldDB" id="A0A286E1K0"/>
<dbReference type="PROSITE" id="PS50106">
    <property type="entry name" value="PDZ"/>
    <property type="match status" value="1"/>
</dbReference>
<protein>
    <submittedName>
        <fullName evidence="9">Carboxyl-terminal processing protease</fullName>
    </submittedName>
</protein>
<feature type="chain" id="PRO_5011995827" evidence="7">
    <location>
        <begin position="31"/>
        <end position="487"/>
    </location>
</feature>
<feature type="compositionally biased region" description="Low complexity" evidence="6">
    <location>
        <begin position="423"/>
        <end position="432"/>
    </location>
</feature>
<keyword evidence="2 5" id="KW-0645">Protease</keyword>
<dbReference type="InterPro" id="IPR029045">
    <property type="entry name" value="ClpP/crotonase-like_dom_sf"/>
</dbReference>
<sequence>MAQHTWKKISLYVAGALSGIALSVGVQSFAADKTATTNNKDNGLPIQSLRNMAEVYSQIKANYVTEETDEKLLEGAVKGMVSSLDPHSEYMNQKGYSEMKESTSGEFGGLGMEIGAEDGWIKVIAPIEDTPAERAGVKSGDFIIKIENESTRGMSTTDAVKKMRGKPNTKITLTLTRKDSPKPIVVNLTRAMIKVKSVRHHLLEPNYGYVRISQFQERTVPALAESISALTTENKQPLKGLVLDLRDDPGGLLNGAVGVSAAFLKNGSPVVSTKGRDNKPAMSLKAVPEDYIMAAGVDPLANLPAEIKDIPMTVLINSGSASASEIVAGALQDHKRAVIVGTRSFGKGSVQSVIPLNNGGAVKITTALYYTPNDRSIQAVGIVPDVEVQDKTRTFESREADLGGHIGNPLGEEDVKGGVLNNAESPKPAAASEPKDKDEDLSSRRKPNPEKDDQLRKALDLIKNPAEWHKSLGLAAKKPAPAKKEEK</sequence>
<evidence type="ECO:0000256" key="3">
    <source>
        <dbReference type="ARBA" id="ARBA00022801"/>
    </source>
</evidence>
<evidence type="ECO:0000259" key="8">
    <source>
        <dbReference type="PROSITE" id="PS50106"/>
    </source>
</evidence>
<dbReference type="Pfam" id="PF17820">
    <property type="entry name" value="PDZ_6"/>
    <property type="match status" value="1"/>
</dbReference>
<dbReference type="GO" id="GO:0006508">
    <property type="term" value="P:proteolysis"/>
    <property type="evidence" value="ECO:0007669"/>
    <property type="project" value="UniProtKB-KW"/>
</dbReference>
<dbReference type="SUPFAM" id="SSF50156">
    <property type="entry name" value="PDZ domain-like"/>
    <property type="match status" value="1"/>
</dbReference>
<evidence type="ECO:0000256" key="6">
    <source>
        <dbReference type="SAM" id="MobiDB-lite"/>
    </source>
</evidence>
<dbReference type="SMART" id="SM00245">
    <property type="entry name" value="TSPc"/>
    <property type="match status" value="1"/>
</dbReference>
<dbReference type="InterPro" id="IPR036034">
    <property type="entry name" value="PDZ_sf"/>
</dbReference>
<dbReference type="GO" id="GO:0007165">
    <property type="term" value="P:signal transduction"/>
    <property type="evidence" value="ECO:0007669"/>
    <property type="project" value="TreeGrafter"/>
</dbReference>
<dbReference type="Gene3D" id="3.30.750.44">
    <property type="match status" value="1"/>
</dbReference>
<dbReference type="InterPro" id="IPR055210">
    <property type="entry name" value="CtpA/B_N"/>
</dbReference>
<gene>
    <name evidence="9" type="ORF">SAMN02746062_00023</name>
</gene>
<comment type="similarity">
    <text evidence="1 5">Belongs to the peptidase S41A family.</text>
</comment>
<evidence type="ECO:0000256" key="2">
    <source>
        <dbReference type="ARBA" id="ARBA00022670"/>
    </source>
</evidence>